<evidence type="ECO:0000256" key="1">
    <source>
        <dbReference type="ARBA" id="ARBA00023125"/>
    </source>
</evidence>
<comment type="caution">
    <text evidence="4">The sequence shown here is derived from an EMBL/GenBank/DDBJ whole genome shotgun (WGS) entry which is preliminary data.</text>
</comment>
<dbReference type="InterPro" id="IPR014710">
    <property type="entry name" value="RmlC-like_jellyroll"/>
</dbReference>
<dbReference type="Proteomes" id="UP000309893">
    <property type="component" value="Unassembled WGS sequence"/>
</dbReference>
<dbReference type="InterPro" id="IPR010982">
    <property type="entry name" value="Lambda_DNA-bd_dom_sf"/>
</dbReference>
<dbReference type="Gene3D" id="2.60.120.10">
    <property type="entry name" value="Jelly Rolls"/>
    <property type="match status" value="1"/>
</dbReference>
<feature type="domain" description="HTH cro/C1-type" evidence="3">
    <location>
        <begin position="28"/>
        <end position="82"/>
    </location>
</feature>
<dbReference type="AlphaFoldDB" id="A0A4V6RDJ6"/>
<dbReference type="InterPro" id="IPR001387">
    <property type="entry name" value="Cro/C1-type_HTH"/>
</dbReference>
<dbReference type="RefSeq" id="WP_135950018.1">
    <property type="nucleotide sequence ID" value="NZ_CP158846.1"/>
</dbReference>
<dbReference type="SMART" id="SM00530">
    <property type="entry name" value="HTH_XRE"/>
    <property type="match status" value="1"/>
</dbReference>
<name>A0A4V6RDJ6_9MICO</name>
<feature type="region of interest" description="Disordered" evidence="2">
    <location>
        <begin position="1"/>
        <end position="20"/>
    </location>
</feature>
<evidence type="ECO:0000313" key="4">
    <source>
        <dbReference type="EMBL" id="TGY33730.1"/>
    </source>
</evidence>
<dbReference type="CDD" id="cd02209">
    <property type="entry name" value="cupin_XRE_C"/>
    <property type="match status" value="1"/>
</dbReference>
<evidence type="ECO:0000259" key="3">
    <source>
        <dbReference type="PROSITE" id="PS50943"/>
    </source>
</evidence>
<accession>A0A4V6RDJ6</accession>
<dbReference type="GO" id="GO:0005829">
    <property type="term" value="C:cytosol"/>
    <property type="evidence" value="ECO:0007669"/>
    <property type="project" value="TreeGrafter"/>
</dbReference>
<keyword evidence="1" id="KW-0238">DNA-binding</keyword>
<dbReference type="EMBL" id="SRYO01000012">
    <property type="protein sequence ID" value="TGY33730.1"/>
    <property type="molecule type" value="Genomic_DNA"/>
</dbReference>
<dbReference type="CDD" id="cd00093">
    <property type="entry name" value="HTH_XRE"/>
    <property type="match status" value="1"/>
</dbReference>
<gene>
    <name evidence="4" type="ORF">E5344_14080</name>
</gene>
<sequence length="203" mass="21985">MSDAASSRRGAPGDDGPASASRALGARIRALRQSRGMTLTQVALQAELSHSFLSQVERGLERMSMTSLFRVAQALGTTQQALLTDDADAAPRGAGSFHVFRASEATPLDAGGSPMRVLARDHPRFVPMVMSGTFTEDLWWVHDEEEFVYVLQGRLVVVLEAEEFALEAGDAVYYQGGIRHRWRTDPGESVQVLTVKEGSAGAH</sequence>
<proteinExistence type="predicted"/>
<evidence type="ECO:0000256" key="2">
    <source>
        <dbReference type="SAM" id="MobiDB-lite"/>
    </source>
</evidence>
<dbReference type="Pfam" id="PF07883">
    <property type="entry name" value="Cupin_2"/>
    <property type="match status" value="1"/>
</dbReference>
<dbReference type="SUPFAM" id="SSF51182">
    <property type="entry name" value="RmlC-like cupins"/>
    <property type="match status" value="1"/>
</dbReference>
<dbReference type="Pfam" id="PF13560">
    <property type="entry name" value="HTH_31"/>
    <property type="match status" value="1"/>
</dbReference>
<dbReference type="InterPro" id="IPR011051">
    <property type="entry name" value="RmlC_Cupin_sf"/>
</dbReference>
<dbReference type="PROSITE" id="PS50943">
    <property type="entry name" value="HTH_CROC1"/>
    <property type="match status" value="1"/>
</dbReference>
<evidence type="ECO:0000313" key="5">
    <source>
        <dbReference type="Proteomes" id="UP000309893"/>
    </source>
</evidence>
<dbReference type="GO" id="GO:0003700">
    <property type="term" value="F:DNA-binding transcription factor activity"/>
    <property type="evidence" value="ECO:0007669"/>
    <property type="project" value="TreeGrafter"/>
</dbReference>
<dbReference type="SUPFAM" id="SSF47413">
    <property type="entry name" value="lambda repressor-like DNA-binding domains"/>
    <property type="match status" value="1"/>
</dbReference>
<protein>
    <submittedName>
        <fullName evidence="4">XRE family transcriptional regulator</fullName>
    </submittedName>
</protein>
<dbReference type="OrthoDB" id="4282897at2"/>
<dbReference type="PANTHER" id="PTHR46797">
    <property type="entry name" value="HTH-TYPE TRANSCRIPTIONAL REGULATOR"/>
    <property type="match status" value="1"/>
</dbReference>
<dbReference type="InterPro" id="IPR050807">
    <property type="entry name" value="TransReg_Diox_bact_type"/>
</dbReference>
<dbReference type="GO" id="GO:0003677">
    <property type="term" value="F:DNA binding"/>
    <property type="evidence" value="ECO:0007669"/>
    <property type="project" value="UniProtKB-KW"/>
</dbReference>
<dbReference type="InterPro" id="IPR013096">
    <property type="entry name" value="Cupin_2"/>
</dbReference>
<dbReference type="PANTHER" id="PTHR46797:SF1">
    <property type="entry name" value="METHYLPHOSPHONATE SYNTHASE"/>
    <property type="match status" value="1"/>
</dbReference>
<dbReference type="Gene3D" id="1.10.260.40">
    <property type="entry name" value="lambda repressor-like DNA-binding domains"/>
    <property type="match status" value="1"/>
</dbReference>
<organism evidence="4 5">
    <name type="scientific">Microbacterium laevaniformans</name>
    <dbReference type="NCBI Taxonomy" id="36807"/>
    <lineage>
        <taxon>Bacteria</taxon>
        <taxon>Bacillati</taxon>
        <taxon>Actinomycetota</taxon>
        <taxon>Actinomycetes</taxon>
        <taxon>Micrococcales</taxon>
        <taxon>Microbacteriaceae</taxon>
        <taxon>Microbacterium</taxon>
    </lineage>
</organism>
<reference evidence="4 5" key="1">
    <citation type="submission" date="2019-04" db="EMBL/GenBank/DDBJ databases">
        <title>Microbes associate with the intestines of laboratory mice.</title>
        <authorList>
            <person name="Navarre W."/>
            <person name="Wong E."/>
            <person name="Huang K."/>
            <person name="Tropini C."/>
            <person name="Ng K."/>
            <person name="Yu B."/>
        </authorList>
    </citation>
    <scope>NUCLEOTIDE SEQUENCE [LARGE SCALE GENOMIC DNA]</scope>
    <source>
        <strain evidence="4 5">NM46_B2-13</strain>
    </source>
</reference>